<evidence type="ECO:0000313" key="5">
    <source>
        <dbReference type="Proteomes" id="UP000093985"/>
    </source>
</evidence>
<dbReference type="EMBL" id="LZIN01000025">
    <property type="protein sequence ID" value="OBG08512.1"/>
    <property type="molecule type" value="Genomic_DNA"/>
</dbReference>
<accession>A0A1A2E931</accession>
<evidence type="ECO:0000256" key="1">
    <source>
        <dbReference type="ARBA" id="ARBA00022630"/>
    </source>
</evidence>
<dbReference type="AlphaFoldDB" id="A0A1A2E931"/>
<dbReference type="PANTHER" id="PTHR43422">
    <property type="entry name" value="THIAMINE THIAZOLE SYNTHASE"/>
    <property type="match status" value="1"/>
</dbReference>
<dbReference type="Gene3D" id="3.50.50.60">
    <property type="entry name" value="FAD/NAD(P)-binding domain"/>
    <property type="match status" value="1"/>
</dbReference>
<evidence type="ECO:0000313" key="4">
    <source>
        <dbReference type="EMBL" id="OBG08512.1"/>
    </source>
</evidence>
<dbReference type="Pfam" id="PF00890">
    <property type="entry name" value="FAD_binding_2"/>
    <property type="match status" value="1"/>
</dbReference>
<reference evidence="5" key="1">
    <citation type="submission" date="2016-06" db="EMBL/GenBank/DDBJ databases">
        <authorList>
            <person name="Sutton G."/>
            <person name="Brinkac L."/>
            <person name="Sanka R."/>
            <person name="Adams M."/>
            <person name="Lau E."/>
            <person name="Mehaffy C."/>
            <person name="Tameris M."/>
            <person name="Hatherill M."/>
            <person name="Hanekom W."/>
            <person name="Mahomed H."/>
            <person name="Mcshane H."/>
        </authorList>
    </citation>
    <scope>NUCLEOTIDE SEQUENCE [LARGE SCALE GENOMIC DNA]</scope>
    <source>
        <strain evidence="5">852014-51077_SCH5608930-a</strain>
    </source>
</reference>
<name>A0A1A2E931_MYCSD</name>
<evidence type="ECO:0000259" key="3">
    <source>
        <dbReference type="Pfam" id="PF00890"/>
    </source>
</evidence>
<organism evidence="4 5">
    <name type="scientific">Mycolicibacter sinensis (strain JDM601)</name>
    <name type="common">Mycobacterium sinense</name>
    <dbReference type="NCBI Taxonomy" id="875328"/>
    <lineage>
        <taxon>Bacteria</taxon>
        <taxon>Bacillati</taxon>
        <taxon>Actinomycetota</taxon>
        <taxon>Actinomycetes</taxon>
        <taxon>Mycobacteriales</taxon>
        <taxon>Mycobacteriaceae</taxon>
        <taxon>Mycolicibacter</taxon>
    </lineage>
</organism>
<dbReference type="PANTHER" id="PTHR43422:SF3">
    <property type="entry name" value="THIAMINE THIAZOLE SYNTHASE"/>
    <property type="match status" value="1"/>
</dbReference>
<dbReference type="InterPro" id="IPR036188">
    <property type="entry name" value="FAD/NAD-bd_sf"/>
</dbReference>
<dbReference type="OrthoDB" id="9790035at2"/>
<evidence type="ECO:0000256" key="2">
    <source>
        <dbReference type="ARBA" id="ARBA00023002"/>
    </source>
</evidence>
<sequence>MAPLGERAVVLGASMGGLLAARVLAEFYRSVVVVERDELPDGSAQRRGVPQGRHVHGLLAGGAAALNTLFPGMLDELVAAGGHLLDGGDLSQVWLRLGGHDLNRTGAFGKPLVSYLASRPFLEAHVRQRVRSLGNVSILDGHDVVELVAATTDRVSGVRIAERATRGERELAADLVIDAMGRAGRTPAFLGAHGYGRPAEEHITVAVAYASQLLRIPPGTLTEKLILVGAVPERPTGGALFACEQDTWMLTLAGLAGHEPPTDRAGMLRYAAEFAPPPMLAALQAGEPLTEVSRYRYPASVRRRYHTMARFPAGLLVCGDAMCSFNPVYGQGMSVAALEAVTLRDCLSYGSDDLARRFFQASAKAVDAAWQMASGADLALPQVQGRRSVRTRLANRYTQRLLAAAESDIVITEAFFRVMNLIDPPSRLLRPKVMFRAVAAQQRRRPHIAVPTAQEPTHA</sequence>
<feature type="domain" description="FAD-dependent oxidoreductase 2 FAD-binding" evidence="3">
    <location>
        <begin position="71"/>
        <end position="193"/>
    </location>
</feature>
<keyword evidence="1" id="KW-0285">Flavoprotein</keyword>
<gene>
    <name evidence="4" type="ORF">A5771_03355</name>
</gene>
<keyword evidence="2" id="KW-0560">Oxidoreductase</keyword>
<protein>
    <submittedName>
        <fullName evidence="4">2-polyprenyl-6-methoxyphenol hydroxylase-like oxidoreductase</fullName>
    </submittedName>
</protein>
<dbReference type="RefSeq" id="WP_064854076.1">
    <property type="nucleotide sequence ID" value="NZ_LZIM01000076.1"/>
</dbReference>
<dbReference type="GO" id="GO:0016491">
    <property type="term" value="F:oxidoreductase activity"/>
    <property type="evidence" value="ECO:0007669"/>
    <property type="project" value="UniProtKB-KW"/>
</dbReference>
<dbReference type="Proteomes" id="UP000093985">
    <property type="component" value="Unassembled WGS sequence"/>
</dbReference>
<dbReference type="InterPro" id="IPR003953">
    <property type="entry name" value="FAD-dep_OxRdtase_2_FAD-bd"/>
</dbReference>
<comment type="caution">
    <text evidence="4">The sequence shown here is derived from an EMBL/GenBank/DDBJ whole genome shotgun (WGS) entry which is preliminary data.</text>
</comment>
<dbReference type="SUPFAM" id="SSF51905">
    <property type="entry name" value="FAD/NAD(P)-binding domain"/>
    <property type="match status" value="1"/>
</dbReference>
<proteinExistence type="predicted"/>